<dbReference type="AlphaFoldDB" id="A0A2A3L8I5"/>
<sequence>PRWVRADVLSTGDLVISGTTIAGVAADRRAATLIAHLAWLVLLLGSGAGVLVGAWRGRGVSRAR</sequence>
<evidence type="ECO:0000313" key="2">
    <source>
        <dbReference type="EMBL" id="PBJ33952.1"/>
    </source>
</evidence>
<keyword evidence="1" id="KW-1133">Transmembrane helix</keyword>
<comment type="caution">
    <text evidence="2">The sequence shown here is derived from an EMBL/GenBank/DDBJ whole genome shotgun (WGS) entry which is preliminary data.</text>
</comment>
<dbReference type="EMBL" id="LBGZ01000106">
    <property type="protein sequence ID" value="PBJ33952.1"/>
    <property type="molecule type" value="Genomic_DNA"/>
</dbReference>
<evidence type="ECO:0000313" key="3">
    <source>
        <dbReference type="Proteomes" id="UP000218842"/>
    </source>
</evidence>
<keyword evidence="1" id="KW-0812">Transmembrane</keyword>
<dbReference type="Proteomes" id="UP000218842">
    <property type="component" value="Unassembled WGS sequence"/>
</dbReference>
<organism evidence="2 3">
    <name type="scientific">Mycobacterium avium subsp. hominissuis</name>
    <dbReference type="NCBI Taxonomy" id="439334"/>
    <lineage>
        <taxon>Bacteria</taxon>
        <taxon>Bacillati</taxon>
        <taxon>Actinomycetota</taxon>
        <taxon>Actinomycetes</taxon>
        <taxon>Mycobacteriales</taxon>
        <taxon>Mycobacteriaceae</taxon>
        <taxon>Mycobacterium</taxon>
        <taxon>Mycobacterium avium complex (MAC)</taxon>
    </lineage>
</organism>
<evidence type="ECO:0008006" key="4">
    <source>
        <dbReference type="Google" id="ProtNLM"/>
    </source>
</evidence>
<name>A0A2A3L8I5_MYCAV</name>
<keyword evidence="1" id="KW-0472">Membrane</keyword>
<evidence type="ECO:0000256" key="1">
    <source>
        <dbReference type="SAM" id="Phobius"/>
    </source>
</evidence>
<feature type="transmembrane region" description="Helical" evidence="1">
    <location>
        <begin position="33"/>
        <end position="55"/>
    </location>
</feature>
<protein>
    <recommendedName>
        <fullName evidence="4">Transmembrane protein</fullName>
    </recommendedName>
</protein>
<feature type="non-terminal residue" evidence="2">
    <location>
        <position position="1"/>
    </location>
</feature>
<accession>A0A2A3L8I5</accession>
<proteinExistence type="predicted"/>
<gene>
    <name evidence="2" type="ORF">XV03_13670</name>
</gene>
<reference evidence="2 3" key="1">
    <citation type="journal article" date="2017" name="Genome Biol. Evol.">
        <title>Population Structure and Local Adaptation of MAC Lung Disease Agent Mycobacterium avium subsp. hominissuis.</title>
        <authorList>
            <person name="Yano H."/>
            <person name="Iwamoto T."/>
            <person name="Nishiuchi Y."/>
            <person name="Nakajima C."/>
            <person name="Starkova D.A."/>
            <person name="Mokrousov I."/>
            <person name="Narvskaya O."/>
            <person name="Yoshida S."/>
            <person name="Arikawa K."/>
            <person name="Nakanishi N."/>
            <person name="Osaki K."/>
            <person name="Nakagawa I."/>
            <person name="Ato M."/>
            <person name="Suzuki Y."/>
            <person name="Maruyama F."/>
        </authorList>
    </citation>
    <scope>NUCLEOTIDE SEQUENCE [LARGE SCALE GENOMIC DNA]</scope>
    <source>
        <strain evidence="2 3">OCU466</strain>
    </source>
</reference>